<evidence type="ECO:0000313" key="3">
    <source>
        <dbReference type="EMBL" id="PJJ58531.1"/>
    </source>
</evidence>
<gene>
    <name evidence="3" type="ORF">CLV56_2782</name>
</gene>
<dbReference type="RefSeq" id="WP_100414972.1">
    <property type="nucleotide sequence ID" value="NZ_PGEZ01000001.1"/>
</dbReference>
<evidence type="ECO:0000313" key="4">
    <source>
        <dbReference type="Proteomes" id="UP000230842"/>
    </source>
</evidence>
<feature type="transmembrane region" description="Helical" evidence="2">
    <location>
        <begin position="751"/>
        <end position="772"/>
    </location>
</feature>
<sequence>MIEGVDEGLVPSRSWIADPPTVTAVIVCRNGSRWLPTVLDSLARLSHLPSAVVAVDVASTDNTREILARYLHPASIRTAPADVGFGDAVRIALDGAPASEWVWLLHDDAAPGEDALAHLLDQVTQSDDIGAAGPKLREWPSLKRLLEVGVTITGTGSRETGLERGEPDQGQHDRPHDVLAVNTAGMLVRRRVLDDLDGFDPNLPLFFDDVDFGWRAARRGYRVRAVPASVFFHVEAASTGLRPGSRAPRPRREQRRAATYTLLANAGRAGFAWQSVRLLLGTVLRSLALLVAKAPREAADEMLGVLGVYRRPFAMIAARRRRAAASRVDQSDVRARLLPSPLLPYRHGLDTVGDLVSTLVGPTPESTGRRAAVEARPIGEVDDELPVSGSLLSRHPWLGATVVLALAALVSARSLIGSGFLSGGALLPAPDTASAWWTFFFASSHDVSIGSDVAAPGYVVPLAAVGTVLGGNADLAVSLVLLAGVLIAALTAHRLSRRLFASPWVQLWWGATYGLLVAASGALAQGRIGTVVALAAAPAMVNSAAALMTRPRVADGVRLGLWLTLATAFAPVTYLLAGIPLLVAAAVRLRRQGWPSVLTALVLPWLVLGSWMWSRAVDPGAWWWEAGRADAGVGSLDVAAWQLGLGHAAGPGTAPALLGIGVALAGTAALMRPATRPRVLVAWAVGLWALAWAVVAAGTTFTDGISTGPVWVGVPATLWLAALAAAAGLAADGLAERMRAGGDLAVALRPVVALLVALAVATPVVALGWWVVRGSDDPLDRGSAEQVPAYLAARAEQGSSTLVIEGTAEGGVSAQVVSGDGMRLGDEAVLAGPEAYAPLDDDVRALLSTPTTRVLSGLADYGIGAVYLPSPADDTLVDTLDAAPGLEASGGPEGARVWVFDAEPDDPYDPPTSQRRGWVASVQVAILLIALVVAAPGRNRTRGGPR</sequence>
<feature type="transmembrane region" description="Helical" evidence="2">
    <location>
        <begin position="397"/>
        <end position="416"/>
    </location>
</feature>
<dbReference type="GO" id="GO:0016740">
    <property type="term" value="F:transferase activity"/>
    <property type="evidence" value="ECO:0007669"/>
    <property type="project" value="UniProtKB-KW"/>
</dbReference>
<keyword evidence="2" id="KW-0472">Membrane</keyword>
<evidence type="ECO:0000256" key="2">
    <source>
        <dbReference type="SAM" id="Phobius"/>
    </source>
</evidence>
<keyword evidence="2" id="KW-0812">Transmembrane</keyword>
<name>A0A2M9BKS3_9ACTN</name>
<dbReference type="OrthoDB" id="3734530at2"/>
<feature type="transmembrane region" description="Helical" evidence="2">
    <location>
        <begin position="653"/>
        <end position="672"/>
    </location>
</feature>
<feature type="transmembrane region" description="Helical" evidence="2">
    <location>
        <begin position="475"/>
        <end position="495"/>
    </location>
</feature>
<feature type="transmembrane region" description="Helical" evidence="2">
    <location>
        <begin position="594"/>
        <end position="613"/>
    </location>
</feature>
<keyword evidence="2" id="KW-1133">Transmembrane helix</keyword>
<protein>
    <submittedName>
        <fullName evidence="3">GT2 family glycosyltransferase</fullName>
    </submittedName>
</protein>
<accession>A0A2M9BKS3</accession>
<organism evidence="3 4">
    <name type="scientific">Mumia flava</name>
    <dbReference type="NCBI Taxonomy" id="1348852"/>
    <lineage>
        <taxon>Bacteria</taxon>
        <taxon>Bacillati</taxon>
        <taxon>Actinomycetota</taxon>
        <taxon>Actinomycetes</taxon>
        <taxon>Propionibacteriales</taxon>
        <taxon>Nocardioidaceae</taxon>
        <taxon>Mumia</taxon>
    </lineage>
</organism>
<dbReference type="InterPro" id="IPR029044">
    <property type="entry name" value="Nucleotide-diphossugar_trans"/>
</dbReference>
<dbReference type="Proteomes" id="UP000230842">
    <property type="component" value="Unassembled WGS sequence"/>
</dbReference>
<keyword evidence="4" id="KW-1185">Reference proteome</keyword>
<dbReference type="InterPro" id="IPR050834">
    <property type="entry name" value="Glycosyltransf_2"/>
</dbReference>
<feature type="transmembrane region" description="Helical" evidence="2">
    <location>
        <begin position="507"/>
        <end position="524"/>
    </location>
</feature>
<dbReference type="PANTHER" id="PTHR43685:SF3">
    <property type="entry name" value="SLR2126 PROTEIN"/>
    <property type="match status" value="1"/>
</dbReference>
<reference evidence="3 4" key="1">
    <citation type="submission" date="2017-11" db="EMBL/GenBank/DDBJ databases">
        <title>Genomic Encyclopedia of Archaeal and Bacterial Type Strains, Phase II (KMG-II): From Individual Species to Whole Genera.</title>
        <authorList>
            <person name="Goeker M."/>
        </authorList>
    </citation>
    <scope>NUCLEOTIDE SEQUENCE [LARGE SCALE GENOMIC DNA]</scope>
    <source>
        <strain evidence="3 4">DSM 27763</strain>
    </source>
</reference>
<dbReference type="SUPFAM" id="SSF53448">
    <property type="entry name" value="Nucleotide-diphospho-sugar transferases"/>
    <property type="match status" value="1"/>
</dbReference>
<feature type="transmembrane region" description="Helical" evidence="2">
    <location>
        <begin position="679"/>
        <end position="698"/>
    </location>
</feature>
<comment type="caution">
    <text evidence="3">The sequence shown here is derived from an EMBL/GenBank/DDBJ whole genome shotgun (WGS) entry which is preliminary data.</text>
</comment>
<dbReference type="EMBL" id="PGEZ01000001">
    <property type="protein sequence ID" value="PJJ58531.1"/>
    <property type="molecule type" value="Genomic_DNA"/>
</dbReference>
<dbReference type="PANTHER" id="PTHR43685">
    <property type="entry name" value="GLYCOSYLTRANSFERASE"/>
    <property type="match status" value="1"/>
</dbReference>
<feature type="transmembrane region" description="Helical" evidence="2">
    <location>
        <begin position="531"/>
        <end position="549"/>
    </location>
</feature>
<proteinExistence type="predicted"/>
<feature type="region of interest" description="Disordered" evidence="1">
    <location>
        <begin position="156"/>
        <end position="175"/>
    </location>
</feature>
<dbReference type="AlphaFoldDB" id="A0A2M9BKS3"/>
<dbReference type="Gene3D" id="3.90.550.10">
    <property type="entry name" value="Spore Coat Polysaccharide Biosynthesis Protein SpsA, Chain A"/>
    <property type="match status" value="1"/>
</dbReference>
<evidence type="ECO:0000256" key="1">
    <source>
        <dbReference type="SAM" id="MobiDB-lite"/>
    </source>
</evidence>
<feature type="transmembrane region" description="Helical" evidence="2">
    <location>
        <begin position="918"/>
        <end position="937"/>
    </location>
</feature>
<feature type="transmembrane region" description="Helical" evidence="2">
    <location>
        <begin position="561"/>
        <end position="587"/>
    </location>
</feature>
<feature type="transmembrane region" description="Helical" evidence="2">
    <location>
        <begin position="710"/>
        <end position="731"/>
    </location>
</feature>
<dbReference type="Pfam" id="PF13641">
    <property type="entry name" value="Glyco_tranf_2_3"/>
    <property type="match status" value="1"/>
</dbReference>
<keyword evidence="3" id="KW-0808">Transferase</keyword>
<feature type="compositionally biased region" description="Basic and acidic residues" evidence="1">
    <location>
        <begin position="160"/>
        <end position="175"/>
    </location>
</feature>